<evidence type="ECO:0000313" key="4">
    <source>
        <dbReference type="EMBL" id="OGM91232.1"/>
    </source>
</evidence>
<dbReference type="EMBL" id="MGIP01000011">
    <property type="protein sequence ID" value="OGM91232.1"/>
    <property type="molecule type" value="Genomic_DNA"/>
</dbReference>
<name>A0A1F8DS06_9BACT</name>
<dbReference type="SUPFAM" id="SSF55194">
    <property type="entry name" value="Ribosome recycling factor, RRF"/>
    <property type="match status" value="1"/>
</dbReference>
<sequence>MDFSEQLKQKLAEIMKFFRDEISSIRGSRPSPALVEDIQVEYFGQRLPIKQLGSISVIPPREVQVSVWDGSAADAVAKAISDKLNLQAAREGNIIHANLPQLTQERREELLKVIRSKAEEARIKSRTIRDEIKKEIGAKEKSGDMTEDDKFELQETMQKQMEEFNATIDDMLKKKEIEINE</sequence>
<dbReference type="Gene3D" id="1.10.132.20">
    <property type="entry name" value="Ribosome-recycling factor"/>
    <property type="match status" value="1"/>
</dbReference>
<dbReference type="AlphaFoldDB" id="A0A1F8DS06"/>
<dbReference type="InterPro" id="IPR002661">
    <property type="entry name" value="Ribosome_recyc_fac"/>
</dbReference>
<organism evidence="4 5">
    <name type="scientific">Candidatus Wolfebacteria bacterium RIFCSPHIGHO2_01_FULL_48_22</name>
    <dbReference type="NCBI Taxonomy" id="1802555"/>
    <lineage>
        <taxon>Bacteria</taxon>
        <taxon>Candidatus Wolfeibacteriota</taxon>
    </lineage>
</organism>
<protein>
    <recommendedName>
        <fullName evidence="3">Ribosome recycling factor domain-containing protein</fullName>
    </recommendedName>
</protein>
<evidence type="ECO:0000256" key="2">
    <source>
        <dbReference type="ARBA" id="ARBA00022917"/>
    </source>
</evidence>
<comment type="similarity">
    <text evidence="1">Belongs to the RRF family.</text>
</comment>
<dbReference type="PANTHER" id="PTHR20982:SF3">
    <property type="entry name" value="MITOCHONDRIAL RIBOSOME RECYCLING FACTOR PSEUDO 1"/>
    <property type="match status" value="1"/>
</dbReference>
<dbReference type="Proteomes" id="UP000177029">
    <property type="component" value="Unassembled WGS sequence"/>
</dbReference>
<accession>A0A1F8DS06</accession>
<comment type="caution">
    <text evidence="4">The sequence shown here is derived from an EMBL/GenBank/DDBJ whole genome shotgun (WGS) entry which is preliminary data.</text>
</comment>
<dbReference type="GO" id="GO:0043023">
    <property type="term" value="F:ribosomal large subunit binding"/>
    <property type="evidence" value="ECO:0007669"/>
    <property type="project" value="TreeGrafter"/>
</dbReference>
<gene>
    <name evidence="4" type="ORF">A2755_02410</name>
</gene>
<dbReference type="Pfam" id="PF01765">
    <property type="entry name" value="RRF"/>
    <property type="match status" value="1"/>
</dbReference>
<dbReference type="Gene3D" id="3.30.1360.40">
    <property type="match status" value="1"/>
</dbReference>
<keyword evidence="2" id="KW-0648">Protein biosynthesis</keyword>
<dbReference type="GO" id="GO:0006412">
    <property type="term" value="P:translation"/>
    <property type="evidence" value="ECO:0007669"/>
    <property type="project" value="UniProtKB-KW"/>
</dbReference>
<evidence type="ECO:0000313" key="5">
    <source>
        <dbReference type="Proteomes" id="UP000177029"/>
    </source>
</evidence>
<dbReference type="STRING" id="1802555.A2755_02410"/>
<evidence type="ECO:0000256" key="1">
    <source>
        <dbReference type="ARBA" id="ARBA00005912"/>
    </source>
</evidence>
<feature type="domain" description="Ribosome recycling factor" evidence="3">
    <location>
        <begin position="18"/>
        <end position="179"/>
    </location>
</feature>
<dbReference type="InterPro" id="IPR023584">
    <property type="entry name" value="Ribosome_recyc_fac_dom"/>
</dbReference>
<reference evidence="4 5" key="1">
    <citation type="journal article" date="2016" name="Nat. Commun.">
        <title>Thousands of microbial genomes shed light on interconnected biogeochemical processes in an aquifer system.</title>
        <authorList>
            <person name="Anantharaman K."/>
            <person name="Brown C.T."/>
            <person name="Hug L.A."/>
            <person name="Sharon I."/>
            <person name="Castelle C.J."/>
            <person name="Probst A.J."/>
            <person name="Thomas B.C."/>
            <person name="Singh A."/>
            <person name="Wilkins M.J."/>
            <person name="Karaoz U."/>
            <person name="Brodie E.L."/>
            <person name="Williams K.H."/>
            <person name="Hubbard S.S."/>
            <person name="Banfield J.F."/>
        </authorList>
    </citation>
    <scope>NUCLEOTIDE SEQUENCE [LARGE SCALE GENOMIC DNA]</scope>
</reference>
<dbReference type="PANTHER" id="PTHR20982">
    <property type="entry name" value="RIBOSOME RECYCLING FACTOR"/>
    <property type="match status" value="1"/>
</dbReference>
<proteinExistence type="inferred from homology"/>
<evidence type="ECO:0000259" key="3">
    <source>
        <dbReference type="Pfam" id="PF01765"/>
    </source>
</evidence>
<dbReference type="InterPro" id="IPR036191">
    <property type="entry name" value="RRF_sf"/>
</dbReference>